<dbReference type="EMBL" id="JAODWD010000003">
    <property type="protein sequence ID" value="MCT7659246.1"/>
    <property type="molecule type" value="Genomic_DNA"/>
</dbReference>
<dbReference type="Gene3D" id="1.10.630.10">
    <property type="entry name" value="Cytochrome P450"/>
    <property type="match status" value="1"/>
</dbReference>
<keyword evidence="3 5" id="KW-0479">Metal-binding</keyword>
<keyword evidence="4 5" id="KW-0408">Iron</keyword>
<evidence type="ECO:0000313" key="7">
    <source>
        <dbReference type="Proteomes" id="UP001206639"/>
    </source>
</evidence>
<dbReference type="InterPro" id="IPR050121">
    <property type="entry name" value="Cytochrome_P450_monoxygenase"/>
</dbReference>
<keyword evidence="5" id="KW-0560">Oxidoreductase</keyword>
<sequence>MPYPPGEALLAAYRAWGPVIDVGIGASGFTFLLGPEANRFVFANADAFSWAQTFEILAPVDGPNALIVSDGPAHRRRRGVVAPALSHHKVEDYVQTMVANADATISTWRPGQRVDVFPHLRSTLRRSVAECLYGSRMAGHADMLGELLQPQLDLTHAPPEVLRLRQRLDTPAWRRAREAQRRVDDLIYAEIADARRAPRHDDRLLTGLINALPDDGQPLSDNEIRDLVVSLIADGYETTSGAMAWAVYALLTVPGAWSIAAEEVRRVLDGDPPTAAHLPALTYLNGVVNETLRLYTPGVVSARKVIRNLEFDGHRIRAGRMLIFSPYVTHRDPSLWPEPRRFRPQRWDPAASSYRRPAPHEFIPFSGGQHRCIGSAFAVAEMTVVLARLVARTTLRLPAQRIRARNFAALRPLPGLMVDVVDRRA</sequence>
<comment type="cofactor">
    <cofactor evidence="1">
        <name>heme</name>
        <dbReference type="ChEBI" id="CHEBI:30413"/>
    </cofactor>
</comment>
<dbReference type="PANTHER" id="PTHR24305">
    <property type="entry name" value="CYTOCHROME P450"/>
    <property type="match status" value="1"/>
</dbReference>
<dbReference type="RefSeq" id="WP_260994016.1">
    <property type="nucleotide sequence ID" value="NZ_JAODWD010000003.1"/>
</dbReference>
<keyword evidence="5" id="KW-0503">Monooxygenase</keyword>
<dbReference type="PANTHER" id="PTHR24305:SF166">
    <property type="entry name" value="CYTOCHROME P450 12A4, MITOCHONDRIAL-RELATED"/>
    <property type="match status" value="1"/>
</dbReference>
<reference evidence="7" key="1">
    <citation type="submission" date="2023-07" db="EMBL/GenBank/DDBJ databases">
        <authorList>
            <person name="Deng Y."/>
            <person name="Zhang Y.-Q."/>
        </authorList>
    </citation>
    <scope>NUCLEOTIDE SEQUENCE [LARGE SCALE GENOMIC DNA]</scope>
    <source>
        <strain evidence="7">CPCC 205710</strain>
    </source>
</reference>
<gene>
    <name evidence="6" type="ORF">N4S67_12525</name>
</gene>
<evidence type="ECO:0000256" key="1">
    <source>
        <dbReference type="ARBA" id="ARBA00001971"/>
    </source>
</evidence>
<evidence type="ECO:0000256" key="2">
    <source>
        <dbReference type="ARBA" id="ARBA00010617"/>
    </source>
</evidence>
<dbReference type="PROSITE" id="PS00086">
    <property type="entry name" value="CYTOCHROME_P450"/>
    <property type="match status" value="1"/>
</dbReference>
<evidence type="ECO:0000256" key="3">
    <source>
        <dbReference type="ARBA" id="ARBA00022723"/>
    </source>
</evidence>
<keyword evidence="5" id="KW-0349">Heme</keyword>
<dbReference type="Pfam" id="PF00067">
    <property type="entry name" value="p450"/>
    <property type="match status" value="1"/>
</dbReference>
<evidence type="ECO:0000256" key="4">
    <source>
        <dbReference type="ARBA" id="ARBA00023004"/>
    </source>
</evidence>
<dbReference type="PRINTS" id="PR00465">
    <property type="entry name" value="EP450IV"/>
</dbReference>
<dbReference type="InterPro" id="IPR001128">
    <property type="entry name" value="Cyt_P450"/>
</dbReference>
<accession>A0ABT2MBC9</accession>
<comment type="caution">
    <text evidence="6">The sequence shown here is derived from an EMBL/GenBank/DDBJ whole genome shotgun (WGS) entry which is preliminary data.</text>
</comment>
<proteinExistence type="inferred from homology"/>
<dbReference type="Proteomes" id="UP001206639">
    <property type="component" value="Unassembled WGS sequence"/>
</dbReference>
<evidence type="ECO:0000313" key="6">
    <source>
        <dbReference type="EMBL" id="MCT7659246.1"/>
    </source>
</evidence>
<comment type="similarity">
    <text evidence="2 5">Belongs to the cytochrome P450 family.</text>
</comment>
<dbReference type="SUPFAM" id="SSF48264">
    <property type="entry name" value="Cytochrome P450"/>
    <property type="match status" value="1"/>
</dbReference>
<dbReference type="InterPro" id="IPR036396">
    <property type="entry name" value="Cyt_P450_sf"/>
</dbReference>
<protein>
    <submittedName>
        <fullName evidence="6">Cytochrome P450</fullName>
    </submittedName>
</protein>
<evidence type="ECO:0000256" key="5">
    <source>
        <dbReference type="RuleBase" id="RU000461"/>
    </source>
</evidence>
<dbReference type="PRINTS" id="PR00385">
    <property type="entry name" value="P450"/>
</dbReference>
<dbReference type="InterPro" id="IPR002403">
    <property type="entry name" value="Cyt_P450_E_grp-IV"/>
</dbReference>
<keyword evidence="7" id="KW-1185">Reference proteome</keyword>
<dbReference type="InterPro" id="IPR017972">
    <property type="entry name" value="Cyt_P450_CS"/>
</dbReference>
<name>A0ABT2MBC9_9MYCO</name>
<organism evidence="6 7">
    <name type="scientific">Mycobacterium deserti</name>
    <dbReference type="NCBI Taxonomy" id="2978347"/>
    <lineage>
        <taxon>Bacteria</taxon>
        <taxon>Bacillati</taxon>
        <taxon>Actinomycetota</taxon>
        <taxon>Actinomycetes</taxon>
        <taxon>Mycobacteriales</taxon>
        <taxon>Mycobacteriaceae</taxon>
        <taxon>Mycobacterium</taxon>
    </lineage>
</organism>